<dbReference type="CDD" id="cd08422">
    <property type="entry name" value="PBP2_CrgA_like"/>
    <property type="match status" value="1"/>
</dbReference>
<keyword evidence="7" id="KW-1185">Reference proteome</keyword>
<dbReference type="InterPro" id="IPR058163">
    <property type="entry name" value="LysR-type_TF_proteobact-type"/>
</dbReference>
<dbReference type="PANTHER" id="PTHR30537:SF5">
    <property type="entry name" value="HTH-TYPE TRANSCRIPTIONAL ACTIVATOR TTDR-RELATED"/>
    <property type="match status" value="1"/>
</dbReference>
<reference evidence="7" key="1">
    <citation type="journal article" date="2019" name="Int. J. Syst. Evol. Microbiol.">
        <title>The Global Catalogue of Microorganisms (GCM) 10K type strain sequencing project: providing services to taxonomists for standard genome sequencing and annotation.</title>
        <authorList>
            <consortium name="The Broad Institute Genomics Platform"/>
            <consortium name="The Broad Institute Genome Sequencing Center for Infectious Disease"/>
            <person name="Wu L."/>
            <person name="Ma J."/>
        </authorList>
    </citation>
    <scope>NUCLEOTIDE SEQUENCE [LARGE SCALE GENOMIC DNA]</scope>
    <source>
        <strain evidence="7">NBRC 111981</strain>
    </source>
</reference>
<comment type="caution">
    <text evidence="6">The sequence shown here is derived from an EMBL/GenBank/DDBJ whole genome shotgun (WGS) entry which is preliminary data.</text>
</comment>
<dbReference type="InterPro" id="IPR000847">
    <property type="entry name" value="LysR_HTH_N"/>
</dbReference>
<dbReference type="Pfam" id="PF00126">
    <property type="entry name" value="HTH_1"/>
    <property type="match status" value="1"/>
</dbReference>
<dbReference type="SUPFAM" id="SSF46785">
    <property type="entry name" value="Winged helix' DNA-binding domain"/>
    <property type="match status" value="1"/>
</dbReference>
<organism evidence="6 7">
    <name type="scientific">Dyella flagellata</name>
    <dbReference type="NCBI Taxonomy" id="1867833"/>
    <lineage>
        <taxon>Bacteria</taxon>
        <taxon>Pseudomonadati</taxon>
        <taxon>Pseudomonadota</taxon>
        <taxon>Gammaproteobacteria</taxon>
        <taxon>Lysobacterales</taxon>
        <taxon>Rhodanobacteraceae</taxon>
        <taxon>Dyella</taxon>
    </lineage>
</organism>
<dbReference type="PROSITE" id="PS50931">
    <property type="entry name" value="HTH_LYSR"/>
    <property type="match status" value="1"/>
</dbReference>
<proteinExistence type="inferred from homology"/>
<evidence type="ECO:0000259" key="5">
    <source>
        <dbReference type="PROSITE" id="PS50931"/>
    </source>
</evidence>
<keyword evidence="2" id="KW-0805">Transcription regulation</keyword>
<evidence type="ECO:0000256" key="2">
    <source>
        <dbReference type="ARBA" id="ARBA00023015"/>
    </source>
</evidence>
<evidence type="ECO:0000313" key="6">
    <source>
        <dbReference type="EMBL" id="GLQ87546.1"/>
    </source>
</evidence>
<dbReference type="Gene3D" id="3.40.190.290">
    <property type="match status" value="1"/>
</dbReference>
<dbReference type="Gene3D" id="1.10.10.10">
    <property type="entry name" value="Winged helix-like DNA-binding domain superfamily/Winged helix DNA-binding domain"/>
    <property type="match status" value="1"/>
</dbReference>
<gene>
    <name evidence="6" type="ORF">GCM10007898_11120</name>
</gene>
<accession>A0ABQ5XA91</accession>
<dbReference type="InterPro" id="IPR036388">
    <property type="entry name" value="WH-like_DNA-bd_sf"/>
</dbReference>
<evidence type="ECO:0000256" key="4">
    <source>
        <dbReference type="ARBA" id="ARBA00023163"/>
    </source>
</evidence>
<dbReference type="PRINTS" id="PR00039">
    <property type="entry name" value="HTHLYSR"/>
</dbReference>
<dbReference type="EMBL" id="BSOA01000007">
    <property type="protein sequence ID" value="GLQ87546.1"/>
    <property type="molecule type" value="Genomic_DNA"/>
</dbReference>
<dbReference type="SUPFAM" id="SSF53850">
    <property type="entry name" value="Periplasmic binding protein-like II"/>
    <property type="match status" value="1"/>
</dbReference>
<keyword evidence="4" id="KW-0804">Transcription</keyword>
<evidence type="ECO:0000256" key="3">
    <source>
        <dbReference type="ARBA" id="ARBA00023125"/>
    </source>
</evidence>
<dbReference type="Proteomes" id="UP001156627">
    <property type="component" value="Unassembled WGS sequence"/>
</dbReference>
<sequence>MHGQSRRTQQGVAKFTMPIDSQLLRIFSGVAQLGSFSRAAKHLDIDKSAVSRAVNKLEQQLGIRLLYRSTHALRLTDAGEMVWLVAKQINDSLDTLEHYAQDYAKEAMGVLRVSCSSGFGRVVLLPAIDRFLNDNPRVQLQLAFEDRFTDLIAENIDVALRHSSVLPDSALVARPLADSPRVLVAAPAYLAKVEPPSSPMDLSSHACLAYGKATQLLDRWRFEADSEITEVRVVPRVILNDTEALKNLAIQAQGLVLLDRFLLQPDIDRGALVEVLPQYRPTPGFPIHAVYPARKWLPRKVTAFIEFVEQLLESCR</sequence>
<protein>
    <submittedName>
        <fullName evidence="6">LysR family transcriptional regulator</fullName>
    </submittedName>
</protein>
<feature type="domain" description="HTH lysR-type" evidence="5">
    <location>
        <begin position="19"/>
        <end position="76"/>
    </location>
</feature>
<keyword evidence="3" id="KW-0238">DNA-binding</keyword>
<evidence type="ECO:0000313" key="7">
    <source>
        <dbReference type="Proteomes" id="UP001156627"/>
    </source>
</evidence>
<dbReference type="InterPro" id="IPR005119">
    <property type="entry name" value="LysR_subst-bd"/>
</dbReference>
<dbReference type="PANTHER" id="PTHR30537">
    <property type="entry name" value="HTH-TYPE TRANSCRIPTIONAL REGULATOR"/>
    <property type="match status" value="1"/>
</dbReference>
<dbReference type="Pfam" id="PF03466">
    <property type="entry name" value="LysR_substrate"/>
    <property type="match status" value="1"/>
</dbReference>
<comment type="similarity">
    <text evidence="1">Belongs to the LysR transcriptional regulatory family.</text>
</comment>
<name>A0ABQ5XA91_9GAMM</name>
<dbReference type="InterPro" id="IPR036390">
    <property type="entry name" value="WH_DNA-bd_sf"/>
</dbReference>
<evidence type="ECO:0000256" key="1">
    <source>
        <dbReference type="ARBA" id="ARBA00009437"/>
    </source>
</evidence>